<keyword evidence="3" id="KW-1185">Reference proteome</keyword>
<keyword evidence="1" id="KW-0472">Membrane</keyword>
<dbReference type="Proteomes" id="UP001175226">
    <property type="component" value="Unassembled WGS sequence"/>
</dbReference>
<proteinExistence type="predicted"/>
<sequence length="148" mass="16441">MSWSRSRREKNLMGCSGLFVHNDLVSDPKHTAGHHFIPPSGAHSGQLSKDYRSIGPSIVCHLIVTGVATLPFAVIVNITPRPTSYIDYCGVGLHTTPRAYSNFPDFPDFRGEAASLRPLHVPSPKNNQYVLSPARFNDWTWIHGYQSP</sequence>
<evidence type="ECO:0000313" key="3">
    <source>
        <dbReference type="Proteomes" id="UP001175226"/>
    </source>
</evidence>
<evidence type="ECO:0000256" key="1">
    <source>
        <dbReference type="SAM" id="Phobius"/>
    </source>
</evidence>
<feature type="transmembrane region" description="Helical" evidence="1">
    <location>
        <begin position="58"/>
        <end position="78"/>
    </location>
</feature>
<protein>
    <submittedName>
        <fullName evidence="2">Uncharacterized protein</fullName>
    </submittedName>
</protein>
<keyword evidence="1" id="KW-1133">Transmembrane helix</keyword>
<evidence type="ECO:0000313" key="2">
    <source>
        <dbReference type="EMBL" id="KAK0443817.1"/>
    </source>
</evidence>
<dbReference type="AlphaFoldDB" id="A0AA39JKC7"/>
<gene>
    <name evidence="2" type="ORF">EV421DRAFT_1903404</name>
</gene>
<organism evidence="2 3">
    <name type="scientific">Armillaria borealis</name>
    <dbReference type="NCBI Taxonomy" id="47425"/>
    <lineage>
        <taxon>Eukaryota</taxon>
        <taxon>Fungi</taxon>
        <taxon>Dikarya</taxon>
        <taxon>Basidiomycota</taxon>
        <taxon>Agaricomycotina</taxon>
        <taxon>Agaricomycetes</taxon>
        <taxon>Agaricomycetidae</taxon>
        <taxon>Agaricales</taxon>
        <taxon>Marasmiineae</taxon>
        <taxon>Physalacriaceae</taxon>
        <taxon>Armillaria</taxon>
    </lineage>
</organism>
<name>A0AA39JKC7_9AGAR</name>
<reference evidence="2" key="1">
    <citation type="submission" date="2023-06" db="EMBL/GenBank/DDBJ databases">
        <authorList>
            <consortium name="Lawrence Berkeley National Laboratory"/>
            <person name="Ahrendt S."/>
            <person name="Sahu N."/>
            <person name="Indic B."/>
            <person name="Wong-Bajracharya J."/>
            <person name="Merenyi Z."/>
            <person name="Ke H.-M."/>
            <person name="Monk M."/>
            <person name="Kocsube S."/>
            <person name="Drula E."/>
            <person name="Lipzen A."/>
            <person name="Balint B."/>
            <person name="Henrissat B."/>
            <person name="Andreopoulos B."/>
            <person name="Martin F.M."/>
            <person name="Harder C.B."/>
            <person name="Rigling D."/>
            <person name="Ford K.L."/>
            <person name="Foster G.D."/>
            <person name="Pangilinan J."/>
            <person name="Papanicolaou A."/>
            <person name="Barry K."/>
            <person name="LaButti K."/>
            <person name="Viragh M."/>
            <person name="Koriabine M."/>
            <person name="Yan M."/>
            <person name="Riley R."/>
            <person name="Champramary S."/>
            <person name="Plett K.L."/>
            <person name="Tsai I.J."/>
            <person name="Slot J."/>
            <person name="Sipos G."/>
            <person name="Plett J."/>
            <person name="Nagy L.G."/>
            <person name="Grigoriev I.V."/>
        </authorList>
    </citation>
    <scope>NUCLEOTIDE SEQUENCE</scope>
    <source>
        <strain evidence="2">FPL87.14</strain>
    </source>
</reference>
<comment type="caution">
    <text evidence="2">The sequence shown here is derived from an EMBL/GenBank/DDBJ whole genome shotgun (WGS) entry which is preliminary data.</text>
</comment>
<accession>A0AA39JKC7</accession>
<keyword evidence="1" id="KW-0812">Transmembrane</keyword>
<dbReference type="EMBL" id="JAUEPT010000021">
    <property type="protein sequence ID" value="KAK0443817.1"/>
    <property type="molecule type" value="Genomic_DNA"/>
</dbReference>